<dbReference type="PANTHER" id="PTHR43420">
    <property type="entry name" value="ACETYLTRANSFERASE"/>
    <property type="match status" value="1"/>
</dbReference>
<organism evidence="4 5">
    <name type="scientific">Clostridium zeae</name>
    <dbReference type="NCBI Taxonomy" id="2759022"/>
    <lineage>
        <taxon>Bacteria</taxon>
        <taxon>Bacillati</taxon>
        <taxon>Bacillota</taxon>
        <taxon>Clostridia</taxon>
        <taxon>Eubacteriales</taxon>
        <taxon>Clostridiaceae</taxon>
        <taxon>Clostridium</taxon>
    </lineage>
</organism>
<proteinExistence type="predicted"/>
<evidence type="ECO:0000256" key="1">
    <source>
        <dbReference type="ARBA" id="ARBA00022679"/>
    </source>
</evidence>
<name>A0ABQ1EDU9_9CLOT</name>
<dbReference type="Pfam" id="PF00583">
    <property type="entry name" value="Acetyltransf_1"/>
    <property type="match status" value="1"/>
</dbReference>
<gene>
    <name evidence="4" type="ORF">CSC2_35030</name>
</gene>
<dbReference type="PANTHER" id="PTHR43420:SF12">
    <property type="entry name" value="N-ACETYLTRANSFERASE DOMAIN-CONTAINING PROTEIN"/>
    <property type="match status" value="1"/>
</dbReference>
<protein>
    <recommendedName>
        <fullName evidence="3">N-acetyltransferase domain-containing protein</fullName>
    </recommendedName>
</protein>
<dbReference type="EMBL" id="BMBA01000004">
    <property type="protein sequence ID" value="GFZ32977.1"/>
    <property type="molecule type" value="Genomic_DNA"/>
</dbReference>
<dbReference type="InterPro" id="IPR000182">
    <property type="entry name" value="GNAT_dom"/>
</dbReference>
<evidence type="ECO:0000313" key="5">
    <source>
        <dbReference type="Proteomes" id="UP000663802"/>
    </source>
</evidence>
<keyword evidence="2" id="KW-0012">Acyltransferase</keyword>
<dbReference type="InterPro" id="IPR016181">
    <property type="entry name" value="Acyl_CoA_acyltransferase"/>
</dbReference>
<dbReference type="CDD" id="cd04301">
    <property type="entry name" value="NAT_SF"/>
    <property type="match status" value="1"/>
</dbReference>
<dbReference type="RefSeq" id="WP_206871227.1">
    <property type="nucleotide sequence ID" value="NZ_BMBA01000004.1"/>
</dbReference>
<evidence type="ECO:0000259" key="3">
    <source>
        <dbReference type="PROSITE" id="PS51186"/>
    </source>
</evidence>
<accession>A0ABQ1EDU9</accession>
<comment type="caution">
    <text evidence="4">The sequence shown here is derived from an EMBL/GenBank/DDBJ whole genome shotgun (WGS) entry which is preliminary data.</text>
</comment>
<feature type="domain" description="N-acetyltransferase" evidence="3">
    <location>
        <begin position="3"/>
        <end position="188"/>
    </location>
</feature>
<keyword evidence="5" id="KW-1185">Reference proteome</keyword>
<dbReference type="PROSITE" id="PS51186">
    <property type="entry name" value="GNAT"/>
    <property type="match status" value="1"/>
</dbReference>
<evidence type="ECO:0000313" key="4">
    <source>
        <dbReference type="EMBL" id="GFZ32977.1"/>
    </source>
</evidence>
<sequence length="188" mass="21911">MNYIIKPLSFELADTFINYLGALDFNYAPHWATCFCTYYYNNCPSEQWMKRTGEENRIYALEKIKDGTMKGYLAFDNDKCIGWCNANDVHKFIRIEKDLEHIVEDNKVGSIICFVIHPEYRGQGIARLLLKRAVDDFKEQGFDAVITVPVESKETPEKQYRGTLNMYKELGFEEVEKDGSTSVMWLKL</sequence>
<keyword evidence="1" id="KW-0808">Transferase</keyword>
<reference evidence="4 5" key="1">
    <citation type="journal article" date="2021" name="Int. J. Syst. Evol. Microbiol.">
        <title>Clostridium zeae sp. nov., isolated from corn silage.</title>
        <authorList>
            <person name="Kobayashi H."/>
            <person name="Tanizawa Y."/>
            <person name="Yagura M."/>
            <person name="Sakamoto M."/>
            <person name="Ohkuma M."/>
            <person name="Tohno M."/>
        </authorList>
    </citation>
    <scope>NUCLEOTIDE SEQUENCE [LARGE SCALE GENOMIC DNA]</scope>
    <source>
        <strain evidence="4 5">CSC2</strain>
    </source>
</reference>
<dbReference type="Proteomes" id="UP000663802">
    <property type="component" value="Unassembled WGS sequence"/>
</dbReference>
<dbReference type="InterPro" id="IPR050680">
    <property type="entry name" value="YpeA/RimI_acetyltransf"/>
</dbReference>
<dbReference type="SUPFAM" id="SSF55729">
    <property type="entry name" value="Acyl-CoA N-acyltransferases (Nat)"/>
    <property type="match status" value="1"/>
</dbReference>
<dbReference type="Gene3D" id="3.40.630.30">
    <property type="match status" value="1"/>
</dbReference>
<evidence type="ECO:0000256" key="2">
    <source>
        <dbReference type="ARBA" id="ARBA00023315"/>
    </source>
</evidence>